<keyword evidence="6" id="KW-1185">Reference proteome</keyword>
<keyword evidence="3" id="KW-0998">Cell outer membrane</keyword>
<evidence type="ECO:0000256" key="2">
    <source>
        <dbReference type="ARBA" id="ARBA00023136"/>
    </source>
</evidence>
<evidence type="ECO:0000256" key="1">
    <source>
        <dbReference type="ARBA" id="ARBA00004442"/>
    </source>
</evidence>
<proteinExistence type="predicted"/>
<sequence>MSVRLLMVTVLVIIGCIACAQTKISGYVRDAENNPLGRVSVTLKGTYDGAMSDSTGFFSFSTTEEANNILVASCLNYQTLDTEVSITGSYLALDLVLKGYLNTIDVVTVTAGSFGGGSGKRALTVLNTMDVVTTAGGYGDISRSINTLPGTQQIANQEGLFVRGGNSNEAKQFIDGVLVTNPFFGSAPGIPSRSRIDPSLFKGFSFSTGGYSAQYGGALSSALVMETIDMPEKSEQSLFVSPIALNAGLQMRTNGGKVGYGANYSFTDLSLYNSLVRQTINYTTSPQIHSANANFRMKTKNGVIKYYTMFGSSKIGVIFPNLDSLGLQNAYFTSNRNWFNGLSWREQLNADWKLVVSTGYSINFDKSVSSLRDSAYIEQGQLNDRIWYDKANFVLDKREQFFQLKAVIERKWNQHYILRAGGEYWYSDDQLTRNLSPLHFKDNLSSAFFENEIYFNNRFTLSIGGRAEHSSLLNEINLAPRVAFAYRFAAQESFSGSYGVFYQKPEYQFFEYAQSLDFTKATHYILNYQKQVQGIFIRVEAYRKNYERLVKTWPAYDNSGGGFAEGIEFYVRDKYKTIKSIDYSLSYSYLNTKRNHLNFPQLLMPDFAASHTGNLIVKKYFSRLNSGFSAGYTFASGRPYYHLTRESDQPVFRISDQGKTKNYQTLDLSIYYLTNLFGGSAIVYGSATNLLRSEIISGYNYSIDGSIKRAITPTAKSSYFIGVLFNWGIDRRQNTIDNL</sequence>
<keyword evidence="2" id="KW-0472">Membrane</keyword>
<dbReference type="PROSITE" id="PS51257">
    <property type="entry name" value="PROKAR_LIPOPROTEIN"/>
    <property type="match status" value="1"/>
</dbReference>
<dbReference type="Pfam" id="PF07715">
    <property type="entry name" value="Plug"/>
    <property type="match status" value="1"/>
</dbReference>
<dbReference type="EMBL" id="JBDJNQ010000005">
    <property type="protein sequence ID" value="MEN5377996.1"/>
    <property type="molecule type" value="Genomic_DNA"/>
</dbReference>
<feature type="domain" description="TonB-dependent receptor plug" evidence="4">
    <location>
        <begin position="137"/>
        <end position="217"/>
    </location>
</feature>
<dbReference type="Gene3D" id="2.60.40.1120">
    <property type="entry name" value="Carboxypeptidase-like, regulatory domain"/>
    <property type="match status" value="1"/>
</dbReference>
<organism evidence="5 6">
    <name type="scientific">Sphingobacterium kitahiroshimense</name>
    <dbReference type="NCBI Taxonomy" id="470446"/>
    <lineage>
        <taxon>Bacteria</taxon>
        <taxon>Pseudomonadati</taxon>
        <taxon>Bacteroidota</taxon>
        <taxon>Sphingobacteriia</taxon>
        <taxon>Sphingobacteriales</taxon>
        <taxon>Sphingobacteriaceae</taxon>
        <taxon>Sphingobacterium</taxon>
    </lineage>
</organism>
<evidence type="ECO:0000256" key="3">
    <source>
        <dbReference type="ARBA" id="ARBA00023237"/>
    </source>
</evidence>
<evidence type="ECO:0000259" key="4">
    <source>
        <dbReference type="Pfam" id="PF07715"/>
    </source>
</evidence>
<dbReference type="InterPro" id="IPR036942">
    <property type="entry name" value="Beta-barrel_TonB_sf"/>
</dbReference>
<evidence type="ECO:0000313" key="5">
    <source>
        <dbReference type="EMBL" id="MEN5377996.1"/>
    </source>
</evidence>
<name>A0ABV0BTE7_9SPHI</name>
<dbReference type="Proteomes" id="UP001409291">
    <property type="component" value="Unassembled WGS sequence"/>
</dbReference>
<dbReference type="SUPFAM" id="SSF49464">
    <property type="entry name" value="Carboxypeptidase regulatory domain-like"/>
    <property type="match status" value="1"/>
</dbReference>
<protein>
    <submittedName>
        <fullName evidence="5">Carboxypeptidase-like regulatory domain-containing protein</fullName>
    </submittedName>
</protein>
<dbReference type="Pfam" id="PF13715">
    <property type="entry name" value="CarbopepD_reg_2"/>
    <property type="match status" value="1"/>
</dbReference>
<gene>
    <name evidence="5" type="ORF">ABE541_12050</name>
</gene>
<dbReference type="SUPFAM" id="SSF56935">
    <property type="entry name" value="Porins"/>
    <property type="match status" value="1"/>
</dbReference>
<evidence type="ECO:0000313" key="6">
    <source>
        <dbReference type="Proteomes" id="UP001409291"/>
    </source>
</evidence>
<dbReference type="InterPro" id="IPR012910">
    <property type="entry name" value="Plug_dom"/>
</dbReference>
<dbReference type="RefSeq" id="WP_346581358.1">
    <property type="nucleotide sequence ID" value="NZ_JBDJLH010000008.1"/>
</dbReference>
<accession>A0ABV0BTE7</accession>
<dbReference type="Gene3D" id="2.40.170.20">
    <property type="entry name" value="TonB-dependent receptor, beta-barrel domain"/>
    <property type="match status" value="1"/>
</dbReference>
<dbReference type="InterPro" id="IPR008969">
    <property type="entry name" value="CarboxyPept-like_regulatory"/>
</dbReference>
<reference evidence="5 6" key="1">
    <citation type="submission" date="2024-04" db="EMBL/GenBank/DDBJ databases">
        <title>WGS of bacteria from Torrens River.</title>
        <authorList>
            <person name="Wyrsch E.R."/>
            <person name="Drigo B."/>
        </authorList>
    </citation>
    <scope>NUCLEOTIDE SEQUENCE [LARGE SCALE GENOMIC DNA]</scope>
    <source>
        <strain evidence="5 6">TWI391</strain>
    </source>
</reference>
<comment type="subcellular location">
    <subcellularLocation>
        <location evidence="1">Cell outer membrane</location>
    </subcellularLocation>
</comment>
<comment type="caution">
    <text evidence="5">The sequence shown here is derived from an EMBL/GenBank/DDBJ whole genome shotgun (WGS) entry which is preliminary data.</text>
</comment>